<dbReference type="OrthoDB" id="2015372at2759"/>
<proteinExistence type="predicted"/>
<feature type="region of interest" description="Disordered" evidence="1">
    <location>
        <begin position="23"/>
        <end position="46"/>
    </location>
</feature>
<dbReference type="RefSeq" id="XP_051864623.1">
    <property type="nucleotide sequence ID" value="XM_052008663.1"/>
</dbReference>
<feature type="compositionally biased region" description="Basic and acidic residues" evidence="1">
    <location>
        <begin position="199"/>
        <end position="213"/>
    </location>
</feature>
<gene>
    <name evidence="3" type="primary">LOC117569417</name>
</gene>
<feature type="region of interest" description="Disordered" evidence="1">
    <location>
        <begin position="248"/>
        <end position="301"/>
    </location>
</feature>
<feature type="compositionally biased region" description="Low complexity" evidence="1">
    <location>
        <begin position="383"/>
        <end position="399"/>
    </location>
</feature>
<feature type="compositionally biased region" description="Polar residues" evidence="1">
    <location>
        <begin position="289"/>
        <end position="298"/>
    </location>
</feature>
<feature type="compositionally biased region" description="Basic and acidic residues" evidence="1">
    <location>
        <begin position="180"/>
        <end position="191"/>
    </location>
</feature>
<feature type="compositionally biased region" description="Polar residues" evidence="1">
    <location>
        <begin position="214"/>
        <end position="225"/>
    </location>
</feature>
<sequence>MSPEKNLRQEPIEVVGELTSSFSSLSNISPSVSSSSKGGVTSSVASTTPPIVSGSKNLLCQPKLNRVSRLSNQQRINNWLAFIDLDAEQPPKLVSQRLSCQNLTPIECVNKQKVLTEWLQSVEQPAAAELQELPSSPQATSAPTKATVDFVPPADVAIPLTAIPIMRTLSNSNANIPRLDLNRSDSSEKRQVAAPISAAEKRLQERRLHREQMSSKASSLPSEINPNVFDDDDDDSFFQELLGAMAKNNSQAPSSLPLDKEMSVDSQVELERDDDQLPSSRKSFDLDASQPNAGNSLKGSEADINLESSADSLTGSKLNFSRVDLRASCLSFNLAASLAKSTPSLKTNKSWVSMDRRKRQRLNSSQQSNAMLEMLSLPSQELPSQSVLSFPPSSSESVFRVPDVPHKRLSSTRNSPLSADDDEEMSSSSLWNCASSQASDFTLQFNASSSTARRIGPATIASSCQQSPPLLDMDVEPSEQSQESLFQLEKRNDANWLPDPRSHPFDPLPRDRMFVKDNAQRCNVDVDLKFMPPSVQKLYTLICGKFSDYAFVYALSSQLSQDCVPMECYVYLKMALLISLVSIELDELRPPISLCVICNDSCATNRLLNSIGQLAPRFIGPHEGGQQPTFNALPARYNWVQASPLMMAQQGVYYAGDWNRLTRDQTEELEKAIENNTLPVPQLQSELPLEAAIWTYWQPENAVNQTTAFAKLCPIFGLPIYVDEPTNSSMWNFVLHAHTRDAQKKPEGINICIEDMRTLLELIQQRQVVFTEPAEQLLKRYFVISRIRQSTAFSSKTYVVLKQFAESLAKLAMRLDVIESDVIVAIFHCEHFVRSIFGAGECPPPAVASFNVISRVDAYMNVFSRWLFQYIEHFEQKLNQ</sequence>
<feature type="region of interest" description="Disordered" evidence="1">
    <location>
        <begin position="345"/>
        <end position="366"/>
    </location>
</feature>
<evidence type="ECO:0000313" key="3">
    <source>
        <dbReference type="RefSeq" id="XP_051864623.1"/>
    </source>
</evidence>
<reference evidence="3" key="1">
    <citation type="submission" date="2025-08" db="UniProtKB">
        <authorList>
            <consortium name="RefSeq"/>
        </authorList>
    </citation>
    <scope>IDENTIFICATION</scope>
    <source>
        <strain evidence="3">15112-1751.03</strain>
        <tissue evidence="3">Whole Adult</tissue>
    </source>
</reference>
<dbReference type="Proteomes" id="UP000515160">
    <property type="component" value="Chromosome X"/>
</dbReference>
<evidence type="ECO:0000313" key="2">
    <source>
        <dbReference type="Proteomes" id="UP000515160"/>
    </source>
</evidence>
<protein>
    <submittedName>
        <fullName evidence="3">Uncharacterized protein LOC117569417</fullName>
    </submittedName>
</protein>
<name>A0A9C6TEW7_DROAB</name>
<dbReference type="Gene3D" id="3.40.50.300">
    <property type="entry name" value="P-loop containing nucleotide triphosphate hydrolases"/>
    <property type="match status" value="1"/>
</dbReference>
<dbReference type="AlphaFoldDB" id="A0A9C6TEW7"/>
<organism evidence="2 3">
    <name type="scientific">Drosophila albomicans</name>
    <name type="common">Fruit fly</name>
    <dbReference type="NCBI Taxonomy" id="7291"/>
    <lineage>
        <taxon>Eukaryota</taxon>
        <taxon>Metazoa</taxon>
        <taxon>Ecdysozoa</taxon>
        <taxon>Arthropoda</taxon>
        <taxon>Hexapoda</taxon>
        <taxon>Insecta</taxon>
        <taxon>Pterygota</taxon>
        <taxon>Neoptera</taxon>
        <taxon>Endopterygota</taxon>
        <taxon>Diptera</taxon>
        <taxon>Brachycera</taxon>
        <taxon>Muscomorpha</taxon>
        <taxon>Ephydroidea</taxon>
        <taxon>Drosophilidae</taxon>
        <taxon>Drosophila</taxon>
    </lineage>
</organism>
<feature type="region of interest" description="Disordered" evidence="1">
    <location>
        <begin position="383"/>
        <end position="424"/>
    </location>
</feature>
<keyword evidence="2" id="KW-1185">Reference proteome</keyword>
<feature type="region of interest" description="Disordered" evidence="1">
    <location>
        <begin position="175"/>
        <end position="231"/>
    </location>
</feature>
<dbReference type="GeneID" id="117569417"/>
<dbReference type="InterPro" id="IPR027417">
    <property type="entry name" value="P-loop_NTPase"/>
</dbReference>
<evidence type="ECO:0000256" key="1">
    <source>
        <dbReference type="SAM" id="MobiDB-lite"/>
    </source>
</evidence>
<dbReference type="CTD" id="3772646"/>
<accession>A0A9C6TEW7</accession>